<evidence type="ECO:0000313" key="4">
    <source>
        <dbReference type="Proteomes" id="UP001479436"/>
    </source>
</evidence>
<dbReference type="Pfam" id="PF22534">
    <property type="entry name" value="RFC_C"/>
    <property type="match status" value="1"/>
</dbReference>
<organism evidence="3 4">
    <name type="scientific">Basidiobolus ranarum</name>
    <dbReference type="NCBI Taxonomy" id="34480"/>
    <lineage>
        <taxon>Eukaryota</taxon>
        <taxon>Fungi</taxon>
        <taxon>Fungi incertae sedis</taxon>
        <taxon>Zoopagomycota</taxon>
        <taxon>Entomophthoromycotina</taxon>
        <taxon>Basidiobolomycetes</taxon>
        <taxon>Basidiobolales</taxon>
        <taxon>Basidiobolaceae</taxon>
        <taxon>Basidiobolus</taxon>
    </lineage>
</organism>
<name>A0ABR2WZN0_9FUNG</name>
<dbReference type="SUPFAM" id="SSF48019">
    <property type="entry name" value="post-AAA+ oligomerization domain-like"/>
    <property type="match status" value="1"/>
</dbReference>
<dbReference type="InterPro" id="IPR008921">
    <property type="entry name" value="DNA_pol3_clamp-load_cplx_C"/>
</dbReference>
<evidence type="ECO:0000313" key="3">
    <source>
        <dbReference type="EMBL" id="KAK9766951.1"/>
    </source>
</evidence>
<dbReference type="PANTHER" id="PTHR11669:SF1">
    <property type="entry name" value="REPLICATION FACTOR C SUBUNIT 3"/>
    <property type="match status" value="1"/>
</dbReference>
<reference evidence="3 4" key="1">
    <citation type="submission" date="2023-04" db="EMBL/GenBank/DDBJ databases">
        <title>Genome of Basidiobolus ranarum AG-B5.</title>
        <authorList>
            <person name="Stajich J.E."/>
            <person name="Carter-House D."/>
            <person name="Gryganskyi A."/>
        </authorList>
    </citation>
    <scope>NUCLEOTIDE SEQUENCE [LARGE SCALE GENOMIC DNA]</scope>
    <source>
        <strain evidence="3 4">AG-B5</strain>
    </source>
</reference>
<dbReference type="EMBL" id="JASJQH010000111">
    <property type="protein sequence ID" value="KAK9766951.1"/>
    <property type="molecule type" value="Genomic_DNA"/>
</dbReference>
<dbReference type="CDD" id="cd00009">
    <property type="entry name" value="AAA"/>
    <property type="match status" value="1"/>
</dbReference>
<evidence type="ECO:0000259" key="2">
    <source>
        <dbReference type="SMART" id="SM00382"/>
    </source>
</evidence>
<feature type="domain" description="AAA+ ATPase" evidence="2">
    <location>
        <begin position="34"/>
        <end position="187"/>
    </location>
</feature>
<dbReference type="Gene3D" id="1.10.8.60">
    <property type="match status" value="1"/>
</dbReference>
<accession>A0ABR2WZN0</accession>
<dbReference type="SMART" id="SM00382">
    <property type="entry name" value="AAA"/>
    <property type="match status" value="1"/>
</dbReference>
<protein>
    <submittedName>
        <fullName evidence="3">Replication factor C (RF-C) subunit</fullName>
    </submittedName>
</protein>
<dbReference type="PANTHER" id="PTHR11669">
    <property type="entry name" value="REPLICATION FACTOR C / DNA POLYMERASE III GAMMA-TAU SUBUNIT"/>
    <property type="match status" value="1"/>
</dbReference>
<gene>
    <name evidence="3" type="primary">RFC5</name>
    <name evidence="3" type="ORF">K7432_003581</name>
</gene>
<dbReference type="InterPro" id="IPR050238">
    <property type="entry name" value="DNA_Rep/Repair_Clamp_Loader"/>
</dbReference>
<dbReference type="Pfam" id="PF21960">
    <property type="entry name" value="RCF1-5-like_lid"/>
    <property type="match status" value="1"/>
</dbReference>
<proteinExistence type="predicted"/>
<dbReference type="Gene3D" id="1.20.272.10">
    <property type="match status" value="1"/>
</dbReference>
<keyword evidence="4" id="KW-1185">Reference proteome</keyword>
<sequence length="352" mass="40178">MSLWVDKYRPNSLEKLSYHTHLSEQLKSLASSGDFPHLLVYGPSGAGKKTRIISVLRELYGPAVEKLKVDQRTFQTPSGRKLEINIVSSNFHLEMNPSDVGIYDRVVIQDLIKEIAQTQQIDANAARRFKVVVINEADSLSKDAQHALRRTMEKYMSNLRIILCCNTTSKIISPIRSRCLLVRVAAPSIQEIKDALEEVAKKEGFQLPEELAVRIGEKSDRNLRRAMLMLEAARVQSQPFVEGQDVALTDWEMFIKDVAQMIIKEQSPARLLQVRGKLYELITHCIPPSMILKTLALELIHNVDRELKAEITHQAAFYEHRVCCGQKPIFHLEAFVAKFMSIYKKFLMDLYA</sequence>
<comment type="caution">
    <text evidence="3">The sequence shown here is derived from an EMBL/GenBank/DDBJ whole genome shotgun (WGS) entry which is preliminary data.</text>
</comment>
<dbReference type="InterPro" id="IPR003593">
    <property type="entry name" value="AAA+_ATPase"/>
</dbReference>
<dbReference type="SUPFAM" id="SSF52540">
    <property type="entry name" value="P-loop containing nucleoside triphosphate hydrolases"/>
    <property type="match status" value="1"/>
</dbReference>
<dbReference type="Proteomes" id="UP001479436">
    <property type="component" value="Unassembled WGS sequence"/>
</dbReference>
<dbReference type="InterPro" id="IPR027417">
    <property type="entry name" value="P-loop_NTPase"/>
</dbReference>
<evidence type="ECO:0000256" key="1">
    <source>
        <dbReference type="ARBA" id="ARBA00022705"/>
    </source>
</evidence>
<dbReference type="Pfam" id="PF13177">
    <property type="entry name" value="DNA_pol3_delta2"/>
    <property type="match status" value="1"/>
</dbReference>
<keyword evidence="1" id="KW-0235">DNA replication</keyword>
<dbReference type="Gene3D" id="3.40.50.300">
    <property type="entry name" value="P-loop containing nucleotide triphosphate hydrolases"/>
    <property type="match status" value="1"/>
</dbReference>